<dbReference type="NCBIfam" id="TIGR01120">
    <property type="entry name" value="rpiB"/>
    <property type="match status" value="1"/>
</dbReference>
<dbReference type="PIRSF" id="PIRSF005384">
    <property type="entry name" value="RpiB_LacA_B"/>
    <property type="match status" value="1"/>
</dbReference>
<evidence type="ECO:0000256" key="1">
    <source>
        <dbReference type="ARBA" id="ARBA00008754"/>
    </source>
</evidence>
<dbReference type="OrthoDB" id="1778624at2"/>
<feature type="binding site" evidence="3">
    <location>
        <position position="109"/>
    </location>
    <ligand>
        <name>D-ribulose 5-phosphate</name>
        <dbReference type="ChEBI" id="CHEBI:58121"/>
    </ligand>
</feature>
<dbReference type="NCBIfam" id="NF004051">
    <property type="entry name" value="PRK05571.1"/>
    <property type="match status" value="1"/>
</dbReference>
<dbReference type="InterPro" id="IPR004785">
    <property type="entry name" value="RpiB"/>
</dbReference>
<keyword evidence="2 4" id="KW-0413">Isomerase</keyword>
<gene>
    <name evidence="4" type="ORF">DVS28_a3770</name>
</gene>
<dbReference type="KEGG" id="euz:DVS28_a3770"/>
<reference evidence="4 5" key="1">
    <citation type="submission" date="2018-09" db="EMBL/GenBank/DDBJ databases">
        <title>Complete genome sequence of Euzebya sp. DY32-46 isolated from seawater of Pacific Ocean.</title>
        <authorList>
            <person name="Xu L."/>
            <person name="Wu Y.-H."/>
            <person name="Xu X.-W."/>
        </authorList>
    </citation>
    <scope>NUCLEOTIDE SEQUENCE [LARGE SCALE GENOMIC DNA]</scope>
    <source>
        <strain evidence="4 5">DY32-46</strain>
    </source>
</reference>
<feature type="binding site" evidence="3">
    <location>
        <position position="99"/>
    </location>
    <ligand>
        <name>D-ribulose 5-phosphate</name>
        <dbReference type="ChEBI" id="CHEBI:58121"/>
    </ligand>
</feature>
<comment type="similarity">
    <text evidence="1">Belongs to the LacAB/RpiB family.</text>
</comment>
<name>A0A346Y1U5_9ACTN</name>
<organism evidence="4 5">
    <name type="scientific">Euzebya pacifica</name>
    <dbReference type="NCBI Taxonomy" id="1608957"/>
    <lineage>
        <taxon>Bacteria</taxon>
        <taxon>Bacillati</taxon>
        <taxon>Actinomycetota</taxon>
        <taxon>Nitriliruptoria</taxon>
        <taxon>Euzebyales</taxon>
    </lineage>
</organism>
<feature type="binding site" evidence="3">
    <location>
        <position position="136"/>
    </location>
    <ligand>
        <name>D-ribulose 5-phosphate</name>
        <dbReference type="ChEBI" id="CHEBI:58121"/>
    </ligand>
</feature>
<feature type="binding site" evidence="3">
    <location>
        <begin position="66"/>
        <end position="70"/>
    </location>
    <ligand>
        <name>D-ribulose 5-phosphate</name>
        <dbReference type="ChEBI" id="CHEBI:58121"/>
    </ligand>
</feature>
<protein>
    <submittedName>
        <fullName evidence="4">Ribose 5-phosphate isomerase B</fullName>
    </submittedName>
</protein>
<dbReference type="SUPFAM" id="SSF89623">
    <property type="entry name" value="Ribose/Galactose isomerase RpiB/AlsB"/>
    <property type="match status" value="1"/>
</dbReference>
<feature type="binding site" evidence="3">
    <location>
        <position position="132"/>
    </location>
    <ligand>
        <name>D-ribulose 5-phosphate</name>
        <dbReference type="ChEBI" id="CHEBI:58121"/>
    </ligand>
</feature>
<dbReference type="Proteomes" id="UP000264006">
    <property type="component" value="Chromosome"/>
</dbReference>
<evidence type="ECO:0000313" key="5">
    <source>
        <dbReference type="Proteomes" id="UP000264006"/>
    </source>
</evidence>
<dbReference type="PANTHER" id="PTHR30345:SF0">
    <property type="entry name" value="DNA DAMAGE-REPAIR_TOLERATION PROTEIN DRT102"/>
    <property type="match status" value="1"/>
</dbReference>
<proteinExistence type="inferred from homology"/>
<evidence type="ECO:0000256" key="3">
    <source>
        <dbReference type="PIRSR" id="PIRSR005384-2"/>
    </source>
</evidence>
<dbReference type="GO" id="GO:0009052">
    <property type="term" value="P:pentose-phosphate shunt, non-oxidative branch"/>
    <property type="evidence" value="ECO:0007669"/>
    <property type="project" value="TreeGrafter"/>
</dbReference>
<dbReference type="PANTHER" id="PTHR30345">
    <property type="entry name" value="RIBOSE-5-PHOSPHATE ISOMERASE B"/>
    <property type="match status" value="1"/>
</dbReference>
<evidence type="ECO:0000313" key="4">
    <source>
        <dbReference type="EMBL" id="AXV08442.1"/>
    </source>
</evidence>
<dbReference type="InterPro" id="IPR036569">
    <property type="entry name" value="RpiB_LacA_LacB_sf"/>
</dbReference>
<evidence type="ECO:0000256" key="2">
    <source>
        <dbReference type="ARBA" id="ARBA00023235"/>
    </source>
</evidence>
<feature type="binding site" evidence="3">
    <location>
        <begin position="8"/>
        <end position="9"/>
    </location>
    <ligand>
        <name>D-ribulose 5-phosphate</name>
        <dbReference type="ChEBI" id="CHEBI:58121"/>
    </ligand>
</feature>
<dbReference type="Gene3D" id="3.40.1400.10">
    <property type="entry name" value="Sugar-phosphate isomerase, RpiB/LacA/LacB"/>
    <property type="match status" value="1"/>
</dbReference>
<dbReference type="NCBIfam" id="TIGR00689">
    <property type="entry name" value="rpiB_lacA_lacB"/>
    <property type="match status" value="1"/>
</dbReference>
<dbReference type="AlphaFoldDB" id="A0A346Y1U5"/>
<accession>A0A346Y1U5</accession>
<keyword evidence="5" id="KW-1185">Reference proteome</keyword>
<dbReference type="RefSeq" id="WP_114592785.1">
    <property type="nucleotide sequence ID" value="NZ_CP031165.1"/>
</dbReference>
<dbReference type="Pfam" id="PF02502">
    <property type="entry name" value="LacAB_rpiB"/>
    <property type="match status" value="1"/>
</dbReference>
<dbReference type="EMBL" id="CP031165">
    <property type="protein sequence ID" value="AXV08442.1"/>
    <property type="molecule type" value="Genomic_DNA"/>
</dbReference>
<dbReference type="InterPro" id="IPR003500">
    <property type="entry name" value="RpiB_LacA_LacB"/>
</dbReference>
<sequence>MRIAIGADHAGYDLKEHLKTTLAGLGHEVDDHGTDSVERVDYPPIMASVGRAVASGHADRGIVLGGSGQGEQIAANKVDGIRAALCNDLWTARLSREHNDANVIAMGARVVTPHMADEILELWLTTDFEGGRHEQRIALIHDIERAQDDVR</sequence>
<dbReference type="GO" id="GO:0004751">
    <property type="term" value="F:ribose-5-phosphate isomerase activity"/>
    <property type="evidence" value="ECO:0007669"/>
    <property type="project" value="TreeGrafter"/>
</dbReference>
<dbReference type="GO" id="GO:0019316">
    <property type="term" value="P:D-allose catabolic process"/>
    <property type="evidence" value="ECO:0007669"/>
    <property type="project" value="TreeGrafter"/>
</dbReference>